<keyword evidence="7" id="KW-1185">Reference proteome</keyword>
<keyword evidence="1" id="KW-0805">Transcription regulation</keyword>
<accession>A0AA41UBT8</accession>
<evidence type="ECO:0000256" key="3">
    <source>
        <dbReference type="ARBA" id="ARBA00023163"/>
    </source>
</evidence>
<dbReference type="EMBL" id="JAKGSG010000029">
    <property type="protein sequence ID" value="MCF4121439.1"/>
    <property type="molecule type" value="Genomic_DNA"/>
</dbReference>
<dbReference type="Pfam" id="PF13305">
    <property type="entry name" value="TetR_C_33"/>
    <property type="match status" value="1"/>
</dbReference>
<dbReference type="InterPro" id="IPR009057">
    <property type="entry name" value="Homeodomain-like_sf"/>
</dbReference>
<feature type="DNA-binding region" description="H-T-H motif" evidence="4">
    <location>
        <begin position="28"/>
        <end position="47"/>
    </location>
</feature>
<sequence>MARAGLSPRAVVDAAIAVVDADGPAALTLAAVAARTGVATPSLYKHVAGLGELRTLVSLRVLEEVGEVVNAAAVGRSGDAAVAAVMQAWRRYVLDHPRRYMLLPLAPHADPMLEAAAKRLLEVFFAVLAGYGLGGADAVHAIRRLRAAVHGFASLEAAGGFAMAEDVGTSFDGLVEMVVASLRPPGDQAHPAVVGRR</sequence>
<feature type="domain" description="HTH tetR-type" evidence="5">
    <location>
        <begin position="5"/>
        <end position="65"/>
    </location>
</feature>
<keyword evidence="2 4" id="KW-0238">DNA-binding</keyword>
<organism evidence="6 7">
    <name type="scientific">Antribacter soli</name>
    <dbReference type="NCBI Taxonomy" id="2910976"/>
    <lineage>
        <taxon>Bacteria</taxon>
        <taxon>Bacillati</taxon>
        <taxon>Actinomycetota</taxon>
        <taxon>Actinomycetes</taxon>
        <taxon>Micrococcales</taxon>
        <taxon>Promicromonosporaceae</taxon>
        <taxon>Antribacter</taxon>
    </lineage>
</organism>
<dbReference type="Pfam" id="PF00440">
    <property type="entry name" value="TetR_N"/>
    <property type="match status" value="1"/>
</dbReference>
<dbReference type="InterPro" id="IPR001647">
    <property type="entry name" value="HTH_TetR"/>
</dbReference>
<dbReference type="SUPFAM" id="SSF46689">
    <property type="entry name" value="Homeodomain-like"/>
    <property type="match status" value="1"/>
</dbReference>
<dbReference type="RefSeq" id="WP_236089234.1">
    <property type="nucleotide sequence ID" value="NZ_JAKGSG010000029.1"/>
</dbReference>
<reference evidence="6" key="1">
    <citation type="submission" date="2022-01" db="EMBL/GenBank/DDBJ databases">
        <title>Antribacter sp. nov., isolated from Guizhou of China.</title>
        <authorList>
            <person name="Chengliang C."/>
            <person name="Ya Z."/>
        </authorList>
    </citation>
    <scope>NUCLEOTIDE SEQUENCE</scope>
    <source>
        <strain evidence="6">KLBMP 9083</strain>
    </source>
</reference>
<evidence type="ECO:0000313" key="6">
    <source>
        <dbReference type="EMBL" id="MCF4121439.1"/>
    </source>
</evidence>
<evidence type="ECO:0000256" key="2">
    <source>
        <dbReference type="ARBA" id="ARBA00023125"/>
    </source>
</evidence>
<evidence type="ECO:0000313" key="7">
    <source>
        <dbReference type="Proteomes" id="UP001165405"/>
    </source>
</evidence>
<comment type="caution">
    <text evidence="6">The sequence shown here is derived from an EMBL/GenBank/DDBJ whole genome shotgun (WGS) entry which is preliminary data.</text>
</comment>
<dbReference type="InterPro" id="IPR036271">
    <property type="entry name" value="Tet_transcr_reg_TetR-rel_C_sf"/>
</dbReference>
<dbReference type="AlphaFoldDB" id="A0AA41UBT8"/>
<dbReference type="InterPro" id="IPR025996">
    <property type="entry name" value="MT1864/Rv1816-like_C"/>
</dbReference>
<dbReference type="Gene3D" id="1.10.10.60">
    <property type="entry name" value="Homeodomain-like"/>
    <property type="match status" value="1"/>
</dbReference>
<dbReference type="GO" id="GO:0003677">
    <property type="term" value="F:DNA binding"/>
    <property type="evidence" value="ECO:0007669"/>
    <property type="project" value="UniProtKB-UniRule"/>
</dbReference>
<evidence type="ECO:0000256" key="1">
    <source>
        <dbReference type="ARBA" id="ARBA00023015"/>
    </source>
</evidence>
<proteinExistence type="predicted"/>
<name>A0AA41UBT8_9MICO</name>
<protein>
    <submittedName>
        <fullName evidence="6">WHG domain-containing protein</fullName>
    </submittedName>
</protein>
<keyword evidence="3" id="KW-0804">Transcription</keyword>
<evidence type="ECO:0000256" key="4">
    <source>
        <dbReference type="PROSITE-ProRule" id="PRU00335"/>
    </source>
</evidence>
<dbReference type="PROSITE" id="PS50977">
    <property type="entry name" value="HTH_TETR_2"/>
    <property type="match status" value="1"/>
</dbReference>
<dbReference type="SUPFAM" id="SSF48498">
    <property type="entry name" value="Tetracyclin repressor-like, C-terminal domain"/>
    <property type="match status" value="1"/>
</dbReference>
<gene>
    <name evidence="6" type="ORF">L1785_10645</name>
</gene>
<dbReference type="Proteomes" id="UP001165405">
    <property type="component" value="Unassembled WGS sequence"/>
</dbReference>
<evidence type="ECO:0000259" key="5">
    <source>
        <dbReference type="PROSITE" id="PS50977"/>
    </source>
</evidence>
<dbReference type="Gene3D" id="1.10.357.10">
    <property type="entry name" value="Tetracycline Repressor, domain 2"/>
    <property type="match status" value="1"/>
</dbReference>